<feature type="transmembrane region" description="Helical" evidence="1">
    <location>
        <begin position="175"/>
        <end position="192"/>
    </location>
</feature>
<keyword evidence="1" id="KW-1133">Transmembrane helix</keyword>
<evidence type="ECO:0000259" key="2">
    <source>
        <dbReference type="Pfam" id="PF01757"/>
    </source>
</evidence>
<dbReference type="RefSeq" id="WP_089842493.1">
    <property type="nucleotide sequence ID" value="NZ_FOZL01000002.1"/>
</dbReference>
<name>A0A1I6MY88_9BACT</name>
<accession>A0A1I6MY88</accession>
<protein>
    <submittedName>
        <fullName evidence="3">Peptidoglycan/LPS O-acetylase OafA/YrhL, contains acyltransferase and SGNH-hydrolase domains</fullName>
    </submittedName>
</protein>
<feature type="transmembrane region" description="Helical" evidence="1">
    <location>
        <begin position="143"/>
        <end position="163"/>
    </location>
</feature>
<evidence type="ECO:0000313" key="4">
    <source>
        <dbReference type="Proteomes" id="UP000199024"/>
    </source>
</evidence>
<organism evidence="3 4">
    <name type="scientific">Granulicella pectinivorans</name>
    <dbReference type="NCBI Taxonomy" id="474950"/>
    <lineage>
        <taxon>Bacteria</taxon>
        <taxon>Pseudomonadati</taxon>
        <taxon>Acidobacteriota</taxon>
        <taxon>Terriglobia</taxon>
        <taxon>Terriglobales</taxon>
        <taxon>Acidobacteriaceae</taxon>
        <taxon>Granulicella</taxon>
    </lineage>
</organism>
<feature type="transmembrane region" description="Helical" evidence="1">
    <location>
        <begin position="104"/>
        <end position="123"/>
    </location>
</feature>
<dbReference type="GO" id="GO:0000271">
    <property type="term" value="P:polysaccharide biosynthetic process"/>
    <property type="evidence" value="ECO:0007669"/>
    <property type="project" value="TreeGrafter"/>
</dbReference>
<dbReference type="GO" id="GO:0016787">
    <property type="term" value="F:hydrolase activity"/>
    <property type="evidence" value="ECO:0007669"/>
    <property type="project" value="UniProtKB-KW"/>
</dbReference>
<dbReference type="AlphaFoldDB" id="A0A1I6MY88"/>
<gene>
    <name evidence="3" type="ORF">SAMN05421771_3756</name>
</gene>
<feature type="transmembrane region" description="Helical" evidence="1">
    <location>
        <begin position="23"/>
        <end position="42"/>
    </location>
</feature>
<dbReference type="Pfam" id="PF01757">
    <property type="entry name" value="Acyl_transf_3"/>
    <property type="match status" value="1"/>
</dbReference>
<sequence length="385" mass="44072">MDNKEHAPAATAPPRHMPALDGLRGLAISLVLCCHANVFIGAPAPGSSTFDHLRYLILGGGWIGVNLFFVLSGFLITGILVATKSSSHYFKSFYARRFLRIFPLYYLYVIAIIGFTRAAYTNLDRASLLFFFYNFRAISLQHHLLWVNSLWSLAVEEQFYLVWPILIVLLRRRTLQYLCVAGVVFALALRIWSFPHDATFQSTYYSTLCRMDDLLIGALLALWRSDEGIEMKMRRYEAPVGIAALIGLFAIAAWTGHFMDFVTFNNKGAFRHSSVLILGPGMTLLAALSAVMVAKCWHQNPINSIFLFWPLRRLGKYSYGMYMLHWPLLYLIQRAQERMQSHFHVHVHSYFILPAIFVTCYAGAVASFYVFERHFLRLKRLFPAL</sequence>
<dbReference type="InterPro" id="IPR002656">
    <property type="entry name" value="Acyl_transf_3_dom"/>
</dbReference>
<keyword evidence="1" id="KW-0472">Membrane</keyword>
<reference evidence="3 4" key="1">
    <citation type="submission" date="2016-10" db="EMBL/GenBank/DDBJ databases">
        <authorList>
            <person name="de Groot N.N."/>
        </authorList>
    </citation>
    <scope>NUCLEOTIDE SEQUENCE [LARGE SCALE GENOMIC DNA]</scope>
    <source>
        <strain evidence="3 4">DSM 21001</strain>
    </source>
</reference>
<keyword evidence="3" id="KW-0012">Acyltransferase</keyword>
<dbReference type="OrthoDB" id="9796461at2"/>
<feature type="domain" description="Acyltransferase 3" evidence="2">
    <location>
        <begin position="19"/>
        <end position="359"/>
    </location>
</feature>
<dbReference type="PANTHER" id="PTHR23028">
    <property type="entry name" value="ACETYLTRANSFERASE"/>
    <property type="match status" value="1"/>
</dbReference>
<proteinExistence type="predicted"/>
<keyword evidence="3" id="KW-0808">Transferase</keyword>
<feature type="transmembrane region" description="Helical" evidence="1">
    <location>
        <begin position="236"/>
        <end position="255"/>
    </location>
</feature>
<keyword evidence="3" id="KW-0378">Hydrolase</keyword>
<evidence type="ECO:0000313" key="3">
    <source>
        <dbReference type="EMBL" id="SFS20670.1"/>
    </source>
</evidence>
<keyword evidence="4" id="KW-1185">Reference proteome</keyword>
<dbReference type="PANTHER" id="PTHR23028:SF53">
    <property type="entry name" value="ACYL_TRANSF_3 DOMAIN-CONTAINING PROTEIN"/>
    <property type="match status" value="1"/>
</dbReference>
<dbReference type="STRING" id="474950.SAMN05421771_3756"/>
<dbReference type="InterPro" id="IPR050879">
    <property type="entry name" value="Acyltransferase_3"/>
</dbReference>
<dbReference type="GO" id="GO:0016020">
    <property type="term" value="C:membrane"/>
    <property type="evidence" value="ECO:0007669"/>
    <property type="project" value="TreeGrafter"/>
</dbReference>
<feature type="transmembrane region" description="Helical" evidence="1">
    <location>
        <begin position="352"/>
        <end position="371"/>
    </location>
</feature>
<dbReference type="Proteomes" id="UP000199024">
    <property type="component" value="Unassembled WGS sequence"/>
</dbReference>
<dbReference type="GO" id="GO:0016747">
    <property type="term" value="F:acyltransferase activity, transferring groups other than amino-acyl groups"/>
    <property type="evidence" value="ECO:0007669"/>
    <property type="project" value="InterPro"/>
</dbReference>
<feature type="transmembrane region" description="Helical" evidence="1">
    <location>
        <begin position="275"/>
        <end position="294"/>
    </location>
</feature>
<keyword evidence="1" id="KW-0812">Transmembrane</keyword>
<feature type="transmembrane region" description="Helical" evidence="1">
    <location>
        <begin position="62"/>
        <end position="83"/>
    </location>
</feature>
<dbReference type="EMBL" id="FOZL01000002">
    <property type="protein sequence ID" value="SFS20670.1"/>
    <property type="molecule type" value="Genomic_DNA"/>
</dbReference>
<evidence type="ECO:0000256" key="1">
    <source>
        <dbReference type="SAM" id="Phobius"/>
    </source>
</evidence>